<accession>A0A1N6HAN6</accession>
<dbReference type="RefSeq" id="WP_074226457.1">
    <property type="nucleotide sequence ID" value="NZ_FSRC01000003.1"/>
</dbReference>
<gene>
    <name evidence="1" type="ORF">SAMN05444394_3687</name>
</gene>
<dbReference type="OrthoDB" id="980939at2"/>
<reference evidence="2" key="1">
    <citation type="submission" date="2016-11" db="EMBL/GenBank/DDBJ databases">
        <authorList>
            <person name="Varghese N."/>
            <person name="Submissions S."/>
        </authorList>
    </citation>
    <scope>NUCLEOTIDE SEQUENCE [LARGE SCALE GENOMIC DNA]</scope>
    <source>
        <strain evidence="2">DSM 15292</strain>
    </source>
</reference>
<sequence length="200" mass="22545">MGKHLLFIFFIFCCITSVMAQSGIELKGYYGISGTRLARKIQLTGSSSVNMENLSEFGLILSKGIAKKFRLNAGVNYTMAQVSYRPAPCPNCGMENRSSYVHNLDFEMVTIPVYLEYTFLKYLYGAAGPVVDFQISHTHNFTDQSGVGYVVGAGAKYTTSKVVFLVFPHYKRHNVIPFEKTENKYLLEEFGLQFGIAYRF</sequence>
<dbReference type="Proteomes" id="UP000185221">
    <property type="component" value="Unassembled WGS sequence"/>
</dbReference>
<dbReference type="EMBL" id="FSRC01000003">
    <property type="protein sequence ID" value="SIO16729.1"/>
    <property type="molecule type" value="Genomic_DNA"/>
</dbReference>
<dbReference type="AlphaFoldDB" id="A0A1N6HAN6"/>
<evidence type="ECO:0000313" key="2">
    <source>
        <dbReference type="Proteomes" id="UP000185221"/>
    </source>
</evidence>
<keyword evidence="2" id="KW-1185">Reference proteome</keyword>
<protein>
    <submittedName>
        <fullName evidence="1">Outer membrane protein beta-barrel domain-containing protein</fullName>
    </submittedName>
</protein>
<name>A0A1N6HAN6_9BACT</name>
<proteinExistence type="predicted"/>
<organism evidence="1 2">
    <name type="scientific">Algoriphagus halophilus</name>
    <dbReference type="NCBI Taxonomy" id="226505"/>
    <lineage>
        <taxon>Bacteria</taxon>
        <taxon>Pseudomonadati</taxon>
        <taxon>Bacteroidota</taxon>
        <taxon>Cytophagia</taxon>
        <taxon>Cytophagales</taxon>
        <taxon>Cyclobacteriaceae</taxon>
        <taxon>Algoriphagus</taxon>
    </lineage>
</organism>
<evidence type="ECO:0000313" key="1">
    <source>
        <dbReference type="EMBL" id="SIO16729.1"/>
    </source>
</evidence>